<evidence type="ECO:0000256" key="4">
    <source>
        <dbReference type="ARBA" id="ARBA00022825"/>
    </source>
</evidence>
<dbReference type="Proteomes" id="UP000824540">
    <property type="component" value="Unassembled WGS sequence"/>
</dbReference>
<dbReference type="InterPro" id="IPR018114">
    <property type="entry name" value="TRYPSIN_HIS"/>
</dbReference>
<dbReference type="InterPro" id="IPR043504">
    <property type="entry name" value="Peptidase_S1_PA_chymotrypsin"/>
</dbReference>
<dbReference type="OrthoDB" id="6380398at2759"/>
<dbReference type="InterPro" id="IPR001314">
    <property type="entry name" value="Peptidase_S1A"/>
</dbReference>
<dbReference type="GO" id="GO:0006508">
    <property type="term" value="P:proteolysis"/>
    <property type="evidence" value="ECO:0007669"/>
    <property type="project" value="UniProtKB-KW"/>
</dbReference>
<feature type="domain" description="CUB" evidence="8">
    <location>
        <begin position="25"/>
        <end position="125"/>
    </location>
</feature>
<evidence type="ECO:0000313" key="11">
    <source>
        <dbReference type="Proteomes" id="UP000824540"/>
    </source>
</evidence>
<dbReference type="Pfam" id="PF00089">
    <property type="entry name" value="Trypsin"/>
    <property type="match status" value="1"/>
</dbReference>
<evidence type="ECO:0000256" key="5">
    <source>
        <dbReference type="ARBA" id="ARBA00023157"/>
    </source>
</evidence>
<dbReference type="SMART" id="SM00042">
    <property type="entry name" value="CUB"/>
    <property type="match status" value="2"/>
</dbReference>
<dbReference type="InterPro" id="IPR009003">
    <property type="entry name" value="Peptidase_S1_PA"/>
</dbReference>
<dbReference type="Pfam" id="PF00431">
    <property type="entry name" value="CUB"/>
    <property type="match status" value="2"/>
</dbReference>
<comment type="similarity">
    <text evidence="6">Belongs to the peptidase S1 family. CLIP subfamily.</text>
</comment>
<keyword evidence="11" id="KW-1185">Reference proteome</keyword>
<dbReference type="FunFam" id="2.60.120.290:FF:000005">
    <property type="entry name" value="Procollagen C-endopeptidase enhancer 1"/>
    <property type="match status" value="1"/>
</dbReference>
<keyword evidence="2" id="KW-0677">Repeat</keyword>
<evidence type="ECO:0000259" key="8">
    <source>
        <dbReference type="PROSITE" id="PS01180"/>
    </source>
</evidence>
<dbReference type="InterPro" id="IPR000859">
    <property type="entry name" value="CUB_dom"/>
</dbReference>
<dbReference type="InterPro" id="IPR001254">
    <property type="entry name" value="Trypsin_dom"/>
</dbReference>
<keyword evidence="4" id="KW-0720">Serine protease</keyword>
<evidence type="ECO:0000256" key="6">
    <source>
        <dbReference type="ARBA" id="ARBA00024195"/>
    </source>
</evidence>
<dbReference type="GO" id="GO:0007340">
    <property type="term" value="P:acrosome reaction"/>
    <property type="evidence" value="ECO:0007669"/>
    <property type="project" value="TreeGrafter"/>
</dbReference>
<protein>
    <submittedName>
        <fullName evidence="10">Uncharacterized protein</fullName>
    </submittedName>
</protein>
<feature type="disulfide bond" evidence="7">
    <location>
        <begin position="128"/>
        <end position="155"/>
    </location>
</feature>
<reference evidence="10" key="1">
    <citation type="thesis" date="2021" institute="BYU ScholarsArchive" country="Provo, UT, USA">
        <title>Applications of and Algorithms for Genome Assembly and Genomic Analyses with an Emphasis on Marine Teleosts.</title>
        <authorList>
            <person name="Pickett B.D."/>
        </authorList>
    </citation>
    <scope>NUCLEOTIDE SEQUENCE</scope>
    <source>
        <strain evidence="10">HI-2016</strain>
    </source>
</reference>
<dbReference type="SUPFAM" id="SSF49854">
    <property type="entry name" value="Spermadhesin, CUB domain"/>
    <property type="match status" value="2"/>
</dbReference>
<evidence type="ECO:0000259" key="9">
    <source>
        <dbReference type="PROSITE" id="PS50240"/>
    </source>
</evidence>
<evidence type="ECO:0000256" key="3">
    <source>
        <dbReference type="ARBA" id="ARBA00022801"/>
    </source>
</evidence>
<evidence type="ECO:0000256" key="7">
    <source>
        <dbReference type="PROSITE-ProRule" id="PRU00059"/>
    </source>
</evidence>
<dbReference type="FunFam" id="2.40.10.10:FF:000002">
    <property type="entry name" value="Transmembrane protease serine"/>
    <property type="match status" value="1"/>
</dbReference>
<dbReference type="SMART" id="SM00020">
    <property type="entry name" value="Tryp_SPc"/>
    <property type="match status" value="1"/>
</dbReference>
<feature type="domain" description="Peptidase S1" evidence="9">
    <location>
        <begin position="251"/>
        <end position="453"/>
    </location>
</feature>
<dbReference type="SUPFAM" id="SSF50494">
    <property type="entry name" value="Trypsin-like serine proteases"/>
    <property type="match status" value="1"/>
</dbReference>
<keyword evidence="3" id="KW-0378">Hydrolase</keyword>
<dbReference type="PROSITE" id="PS50240">
    <property type="entry name" value="TRYPSIN_DOM"/>
    <property type="match status" value="1"/>
</dbReference>
<comment type="caution">
    <text evidence="10">The sequence shown here is derived from an EMBL/GenBank/DDBJ whole genome shotgun (WGS) entry which is preliminary data.</text>
</comment>
<gene>
    <name evidence="10" type="ORF">JZ751_027104</name>
</gene>
<keyword evidence="5 7" id="KW-1015">Disulfide bond</keyword>
<dbReference type="Gene3D" id="2.40.10.10">
    <property type="entry name" value="Trypsin-like serine proteases"/>
    <property type="match status" value="3"/>
</dbReference>
<dbReference type="EMBL" id="JAFBMS010000073">
    <property type="protein sequence ID" value="KAG9338132.1"/>
    <property type="molecule type" value="Genomic_DNA"/>
</dbReference>
<dbReference type="FunFam" id="2.60.120.290:FF:000013">
    <property type="entry name" value="Membrane frizzled-related protein"/>
    <property type="match status" value="1"/>
</dbReference>
<dbReference type="GO" id="GO:0004252">
    <property type="term" value="F:serine-type endopeptidase activity"/>
    <property type="evidence" value="ECO:0007669"/>
    <property type="project" value="InterPro"/>
</dbReference>
<dbReference type="PANTHER" id="PTHR24252">
    <property type="entry name" value="ACROSIN-RELATED"/>
    <property type="match status" value="1"/>
</dbReference>
<accession>A0A8T2NKG6</accession>
<dbReference type="PROSITE" id="PS00134">
    <property type="entry name" value="TRYPSIN_HIS"/>
    <property type="match status" value="1"/>
</dbReference>
<evidence type="ECO:0000313" key="10">
    <source>
        <dbReference type="EMBL" id="KAG9338132.1"/>
    </source>
</evidence>
<proteinExistence type="inferred from homology"/>
<feature type="domain" description="CUB" evidence="8">
    <location>
        <begin position="128"/>
        <end position="240"/>
    </location>
</feature>
<keyword evidence="1" id="KW-0645">Protease</keyword>
<dbReference type="CDD" id="cd00041">
    <property type="entry name" value="CUB"/>
    <property type="match status" value="2"/>
</dbReference>
<name>A0A8T2NKG6_9TELE</name>
<evidence type="ECO:0000256" key="2">
    <source>
        <dbReference type="ARBA" id="ARBA00022737"/>
    </source>
</evidence>
<dbReference type="PANTHER" id="PTHR24252:SF18">
    <property type="entry name" value="OVOCHYMASE 1"/>
    <property type="match status" value="1"/>
</dbReference>
<dbReference type="InterPro" id="IPR035914">
    <property type="entry name" value="Sperma_CUB_dom_sf"/>
</dbReference>
<dbReference type="AlphaFoldDB" id="A0A8T2NKG6"/>
<sequence length="454" mass="49973">MFVPWIKENLREVTQLDRESSSGLCSVRDGVQSGVRGFIQNPDHPDHNYSNNEMCRWFINVPSGKSILLEFLKFDVENDTHCSSDQLAVFAGRDRLIGRFCGSQIPSPVLVGSSSATIHFLSDFTSVCGTVAILQAEGIVQSLHYPSLYSNNSNCRWVIHAPPGNVVKLQFNDFDIEPAEDCMYDSLMAFGDVEGKEEIAVLCGRTLPPPVISYESVMVLRFTSDSTVSHRGFNGTISFISERGLCRMSHVSSSSALSRVEAEPHSWPWHASLRLGFEFVCGGAVIHSAWVLTAAHCLHGLHAVRRIIFHPQHNDSSLDFDVALVQLDVPLTFNDHVSPICLPSDREDIQPPHVCTVTGTLKQMELMVLGHGKCEQYYPGRLTRTMFCAGFPSSGRKDTCLGNSGGPLVCQSEGSGYYVYGVTSWGHGCGGVQRPGVYTSVPLLKAWILEQLES</sequence>
<dbReference type="PRINTS" id="PR00722">
    <property type="entry name" value="CHYMOTRYPSIN"/>
</dbReference>
<dbReference type="Gene3D" id="2.60.120.290">
    <property type="entry name" value="Spermadhesin, CUB domain"/>
    <property type="match status" value="2"/>
</dbReference>
<organism evidence="10 11">
    <name type="scientific">Albula glossodonta</name>
    <name type="common">roundjaw bonefish</name>
    <dbReference type="NCBI Taxonomy" id="121402"/>
    <lineage>
        <taxon>Eukaryota</taxon>
        <taxon>Metazoa</taxon>
        <taxon>Chordata</taxon>
        <taxon>Craniata</taxon>
        <taxon>Vertebrata</taxon>
        <taxon>Euteleostomi</taxon>
        <taxon>Actinopterygii</taxon>
        <taxon>Neopterygii</taxon>
        <taxon>Teleostei</taxon>
        <taxon>Albuliformes</taxon>
        <taxon>Albulidae</taxon>
        <taxon>Albula</taxon>
    </lineage>
</organism>
<evidence type="ECO:0000256" key="1">
    <source>
        <dbReference type="ARBA" id="ARBA00022670"/>
    </source>
</evidence>
<comment type="caution">
    <text evidence="7">Lacks conserved residue(s) required for the propagation of feature annotation.</text>
</comment>
<dbReference type="PROSITE" id="PS01180">
    <property type="entry name" value="CUB"/>
    <property type="match status" value="2"/>
</dbReference>
<dbReference type="CDD" id="cd00190">
    <property type="entry name" value="Tryp_SPc"/>
    <property type="match status" value="1"/>
</dbReference>